<dbReference type="PATRIC" id="fig|1710896.3.peg.5922"/>
<evidence type="ECO:0000259" key="1">
    <source>
        <dbReference type="Pfam" id="PF18105"/>
    </source>
</evidence>
<evidence type="ECO:0000313" key="3">
    <source>
        <dbReference type="EMBL" id="OBQ41030.1"/>
    </source>
</evidence>
<dbReference type="AlphaFoldDB" id="A0A1B7WVE3"/>
<dbReference type="PANTHER" id="PTHR14465:SF0">
    <property type="entry name" value="IQ DOMAIN-CONTAINING PROTEIN H"/>
    <property type="match status" value="1"/>
</dbReference>
<dbReference type="InterPro" id="IPR041356">
    <property type="entry name" value="PGM1_C"/>
</dbReference>
<name>A0A1B7WVE3_APHFL</name>
<proteinExistence type="predicted"/>
<evidence type="ECO:0000313" key="4">
    <source>
        <dbReference type="Proteomes" id="UP000092093"/>
    </source>
</evidence>
<accession>A0A1B7WVE3</accession>
<dbReference type="EMBL" id="LJOW01000161">
    <property type="protein sequence ID" value="OBQ41030.1"/>
    <property type="molecule type" value="Genomic_DNA"/>
</dbReference>
<feature type="domain" description="PGM1 C-terminal" evidence="1">
    <location>
        <begin position="449"/>
        <end position="501"/>
    </location>
</feature>
<feature type="domain" description="IQCH-like ATP-grasp" evidence="2">
    <location>
        <begin position="177"/>
        <end position="415"/>
    </location>
</feature>
<reference evidence="3 4" key="1">
    <citation type="submission" date="2015-09" db="EMBL/GenBank/DDBJ databases">
        <title>Aphanizomenon flos-aquae WA102.</title>
        <authorList>
            <person name="Driscoll C."/>
        </authorList>
    </citation>
    <scope>NUCLEOTIDE SEQUENCE [LARGE SCALE GENOMIC DNA]</scope>
    <source>
        <strain evidence="3">WA102</strain>
    </source>
</reference>
<keyword evidence="3" id="KW-0436">Ligase</keyword>
<dbReference type="Proteomes" id="UP000092093">
    <property type="component" value="Unassembled WGS sequence"/>
</dbReference>
<dbReference type="InterPro" id="IPR056855">
    <property type="entry name" value="ATP-grasp_IQCH"/>
</dbReference>
<gene>
    <name evidence="3" type="ORF">AN484_21785</name>
</gene>
<evidence type="ECO:0000259" key="2">
    <source>
        <dbReference type="Pfam" id="PF24923"/>
    </source>
</evidence>
<dbReference type="Pfam" id="PF18105">
    <property type="entry name" value="PGM1_C"/>
    <property type="match status" value="1"/>
</dbReference>
<sequence length="541" mass="61387">MVTVNIDDFQEIDKFRQLQLILSDRWKTSELFDNSEADILIIPSLSIDQRELLKVEGCEHYEERLLFSLMRLRNPRTRLIYVTSMPLHPSIIDYYLQLLPGIPFSHARHRLLLLSTYDASLKPLSQKILERPRLLERIYKALRLNKAFMVCYNSTFWEAKLSLKLGVPLYAAAPDLQIWGTKSGSRQIFKESDVPLPDGSELVKSSADLANAAADLWERQPTLQRMVIKLNEGFSGEGNALLDLRKIMDFAPGKADHIQRVAAISDRFLNLRFQSLQETWANFSQRIPELGAIVEAFIEGEIKHSPSVQGRITPNGEVEILSTHDQILGGPDGQIYIGCRFPAHENYRCELQELGLKVGRKLAEKGALERFAVDFVTVDKGNGIWDIQAIEINLRKGGTTHPFMTLKLLTNGRYDLSTGLFYSQQGRPKYYIATDNLQKPNYQGLLPNDLMDIIAHHRLYFDSGTETGTVFHLLGCLSQFGKLGLTSIGDSPQESEDIYNKVIEVLDQETNIDSETLLQAGYDYDISSDYNFPITRDGYSC</sequence>
<dbReference type="InterPro" id="IPR038752">
    <property type="entry name" value="IQCH"/>
</dbReference>
<dbReference type="GO" id="GO:0016874">
    <property type="term" value="F:ligase activity"/>
    <property type="evidence" value="ECO:0007669"/>
    <property type="project" value="UniProtKB-KW"/>
</dbReference>
<dbReference type="Pfam" id="PF24923">
    <property type="entry name" value="ATP-grasp_IQCH"/>
    <property type="match status" value="1"/>
</dbReference>
<protein>
    <submittedName>
        <fullName evidence="3">Carboxylate-amine ligase</fullName>
    </submittedName>
</protein>
<dbReference type="PANTHER" id="PTHR14465">
    <property type="entry name" value="IQ DOMAIN-CONTAINING PROTEIN H"/>
    <property type="match status" value="1"/>
</dbReference>
<organism evidence="3 4">
    <name type="scientific">Aphanizomenon flos-aquae WA102</name>
    <dbReference type="NCBI Taxonomy" id="1710896"/>
    <lineage>
        <taxon>Bacteria</taxon>
        <taxon>Bacillati</taxon>
        <taxon>Cyanobacteriota</taxon>
        <taxon>Cyanophyceae</taxon>
        <taxon>Nostocales</taxon>
        <taxon>Aphanizomenonaceae</taxon>
        <taxon>Aphanizomenon</taxon>
    </lineage>
</organism>
<comment type="caution">
    <text evidence="3">The sequence shown here is derived from an EMBL/GenBank/DDBJ whole genome shotgun (WGS) entry which is preliminary data.</text>
</comment>
<dbReference type="SUPFAM" id="SSF56059">
    <property type="entry name" value="Glutathione synthetase ATP-binding domain-like"/>
    <property type="match status" value="1"/>
</dbReference>